<dbReference type="EC" id="2.3.2.30" evidence="7"/>
<dbReference type="Pfam" id="PF13444">
    <property type="entry name" value="Acetyltransf_5"/>
    <property type="match status" value="1"/>
</dbReference>
<comment type="similarity">
    <text evidence="6">Belongs to the acetyltransferase family. OlsB subfamily.</text>
</comment>
<evidence type="ECO:0000256" key="7">
    <source>
        <dbReference type="ARBA" id="ARBA00039058"/>
    </source>
</evidence>
<reference evidence="11 12" key="1">
    <citation type="submission" date="2020-06" db="EMBL/GenBank/DDBJ databases">
        <title>Sulfitobacter algicola sp. nov., isolated from green algae.</title>
        <authorList>
            <person name="Wang C."/>
        </authorList>
    </citation>
    <scope>NUCLEOTIDE SEQUENCE [LARGE SCALE GENOMIC DNA]</scope>
    <source>
        <strain evidence="11 12">1151</strain>
    </source>
</reference>
<evidence type="ECO:0000256" key="5">
    <source>
        <dbReference type="ARBA" id="ARBA00023315"/>
    </source>
</evidence>
<name>A0ABX2IY11_9RHOB</name>
<evidence type="ECO:0000256" key="2">
    <source>
        <dbReference type="ARBA" id="ARBA00022516"/>
    </source>
</evidence>
<dbReference type="EMBL" id="JABUFE010000005">
    <property type="protein sequence ID" value="NSX55303.1"/>
    <property type="molecule type" value="Genomic_DNA"/>
</dbReference>
<comment type="caution">
    <text evidence="11">The sequence shown here is derived from an EMBL/GenBank/DDBJ whole genome shotgun (WGS) entry which is preliminary data.</text>
</comment>
<keyword evidence="5" id="KW-0012">Acyltransferase</keyword>
<evidence type="ECO:0000256" key="8">
    <source>
        <dbReference type="ARBA" id="ARBA00039866"/>
    </source>
</evidence>
<keyword evidence="4" id="KW-0443">Lipid metabolism</keyword>
<dbReference type="Proteomes" id="UP000777935">
    <property type="component" value="Unassembled WGS sequence"/>
</dbReference>
<keyword evidence="12" id="KW-1185">Reference proteome</keyword>
<gene>
    <name evidence="11" type="ORF">HRQ87_10870</name>
</gene>
<dbReference type="PANTHER" id="PTHR37323:SF1">
    <property type="entry name" value="L-ORNITHINE N(ALPHA)-ACYLTRANSFERASE"/>
    <property type="match status" value="1"/>
</dbReference>
<dbReference type="InterPro" id="IPR052351">
    <property type="entry name" value="Ornithine_N-alpha-AT"/>
</dbReference>
<evidence type="ECO:0000256" key="3">
    <source>
        <dbReference type="ARBA" id="ARBA00022679"/>
    </source>
</evidence>
<sequence>MLVFKKGNYNARLADGQSDVLRAQQLRYKAFRDYDSVGVDQDSFDEKCDHVLVEDIKTNALVCCFRLLPLNGGQHIGESYSAQYYELSALQDFKGPMVEMGRFCIDPDCYDANILRVAWAAMTKYVDNAGVELLFGCSSFQGIDAADYHDAFAILRDRHLAPKRWLPKVKAPSVFRFTNLLRGKPDRKQAMLRMPPLLKTYLVMGGWVSDHAVVDRDLNTLHVFTGLEIKAIPPARARLLRAVAG</sequence>
<evidence type="ECO:0000256" key="10">
    <source>
        <dbReference type="ARBA" id="ARBA00047785"/>
    </source>
</evidence>
<evidence type="ECO:0000313" key="12">
    <source>
        <dbReference type="Proteomes" id="UP000777935"/>
    </source>
</evidence>
<dbReference type="Gene3D" id="3.40.630.30">
    <property type="match status" value="1"/>
</dbReference>
<comment type="function">
    <text evidence="9">Catalyzes the first step in the biosynthesis of ornithine lipids, which are phosphorus-free membrane lipids. Catalyzes the 3-hydroxyacyl-acyl carrier protein-dependent acylation of ornithine to form lyso-ornithine lipid (LOL).</text>
</comment>
<organism evidence="11 12">
    <name type="scientific">Parasulfitobacter algicola</name>
    <dbReference type="NCBI Taxonomy" id="2614809"/>
    <lineage>
        <taxon>Bacteria</taxon>
        <taxon>Pseudomonadati</taxon>
        <taxon>Pseudomonadota</taxon>
        <taxon>Alphaproteobacteria</taxon>
        <taxon>Rhodobacterales</taxon>
        <taxon>Roseobacteraceae</taxon>
        <taxon>Parasulfitobacter</taxon>
    </lineage>
</organism>
<comment type="catalytic activity">
    <reaction evidence="10">
        <text>a (3R)-hydroxyacyl-[ACP] + L-ornithine = a lyso-ornithine lipid + holo-[ACP] + H(+)</text>
        <dbReference type="Rhea" id="RHEA:20633"/>
        <dbReference type="Rhea" id="RHEA-COMP:9685"/>
        <dbReference type="Rhea" id="RHEA-COMP:9945"/>
        <dbReference type="ChEBI" id="CHEBI:15378"/>
        <dbReference type="ChEBI" id="CHEBI:46911"/>
        <dbReference type="ChEBI" id="CHEBI:64479"/>
        <dbReference type="ChEBI" id="CHEBI:78827"/>
        <dbReference type="ChEBI" id="CHEBI:138482"/>
        <dbReference type="EC" id="2.3.2.30"/>
    </reaction>
    <physiologicalReaction direction="left-to-right" evidence="10">
        <dbReference type="Rhea" id="RHEA:20634"/>
    </physiologicalReaction>
</comment>
<evidence type="ECO:0000256" key="9">
    <source>
        <dbReference type="ARBA" id="ARBA00045724"/>
    </source>
</evidence>
<dbReference type="PANTHER" id="PTHR37323">
    <property type="entry name" value="GCN5-RELATED N-ACETYLTRANSFERASE"/>
    <property type="match status" value="1"/>
</dbReference>
<evidence type="ECO:0000256" key="1">
    <source>
        <dbReference type="ARBA" id="ARBA00005189"/>
    </source>
</evidence>
<dbReference type="RefSeq" id="WP_174138185.1">
    <property type="nucleotide sequence ID" value="NZ_JABUFE010000005.1"/>
</dbReference>
<keyword evidence="3" id="KW-0808">Transferase</keyword>
<evidence type="ECO:0000256" key="6">
    <source>
        <dbReference type="ARBA" id="ARBA00038095"/>
    </source>
</evidence>
<comment type="pathway">
    <text evidence="1">Lipid metabolism.</text>
</comment>
<proteinExistence type="inferred from homology"/>
<dbReference type="SUPFAM" id="SSF55729">
    <property type="entry name" value="Acyl-CoA N-acyltransferases (Nat)"/>
    <property type="match status" value="1"/>
</dbReference>
<evidence type="ECO:0000313" key="11">
    <source>
        <dbReference type="EMBL" id="NSX55303.1"/>
    </source>
</evidence>
<protein>
    <recommendedName>
        <fullName evidence="8">L-ornithine N(alpha)-acyltransferase</fullName>
        <ecNumber evidence="7">2.3.2.30</ecNumber>
    </recommendedName>
</protein>
<accession>A0ABX2IY11</accession>
<evidence type="ECO:0000256" key="4">
    <source>
        <dbReference type="ARBA" id="ARBA00023098"/>
    </source>
</evidence>
<dbReference type="InterPro" id="IPR016181">
    <property type="entry name" value="Acyl_CoA_acyltransferase"/>
</dbReference>
<keyword evidence="2" id="KW-0444">Lipid biosynthesis</keyword>